<dbReference type="Gene3D" id="2.40.50.1020">
    <property type="entry name" value="LytTr DNA-binding domain"/>
    <property type="match status" value="1"/>
</dbReference>
<dbReference type="EMBL" id="BMJC01000001">
    <property type="protein sequence ID" value="GGA89625.1"/>
    <property type="molecule type" value="Genomic_DNA"/>
</dbReference>
<evidence type="ECO:0000313" key="5">
    <source>
        <dbReference type="Proteomes" id="UP000607559"/>
    </source>
</evidence>
<feature type="domain" description="Response regulatory" evidence="2">
    <location>
        <begin position="18"/>
        <end position="129"/>
    </location>
</feature>
<keyword evidence="5" id="KW-1185">Reference proteome</keyword>
<dbReference type="GO" id="GO:0000156">
    <property type="term" value="F:phosphorelay response regulator activity"/>
    <property type="evidence" value="ECO:0007669"/>
    <property type="project" value="InterPro"/>
</dbReference>
<dbReference type="Pfam" id="PF04397">
    <property type="entry name" value="LytTR"/>
    <property type="match status" value="1"/>
</dbReference>
<dbReference type="PANTHER" id="PTHR37299">
    <property type="entry name" value="TRANSCRIPTIONAL REGULATOR-RELATED"/>
    <property type="match status" value="1"/>
</dbReference>
<dbReference type="GO" id="GO:0003677">
    <property type="term" value="F:DNA binding"/>
    <property type="evidence" value="ECO:0007669"/>
    <property type="project" value="UniProtKB-KW"/>
</dbReference>
<dbReference type="SMART" id="SM00850">
    <property type="entry name" value="LytTR"/>
    <property type="match status" value="1"/>
</dbReference>
<keyword evidence="1" id="KW-0597">Phosphoprotein</keyword>
<dbReference type="InterPro" id="IPR011006">
    <property type="entry name" value="CheY-like_superfamily"/>
</dbReference>
<gene>
    <name evidence="4" type="ORF">GCM10011511_11070</name>
</gene>
<dbReference type="RefSeq" id="WP_188929345.1">
    <property type="nucleotide sequence ID" value="NZ_BMJC01000001.1"/>
</dbReference>
<accession>A0A8J2XPX1</accession>
<sequence length="248" mass="29215">MLDLHQQMKGFPLMGVLNCVVVEDNNKQSALLKDYIAKTPKLSFSGKCGSAADLYPLVIQHRADIIFWDIRLLDNRVMLRLKESGYYPIVICIADKQEQEEKETEMDVFSYLIRPLSFERFLSTINKIRDYLSTTIYIHHRNNRFVFIKSEYKIIKVKFEDILFCEGMKDYTQIYVRGRAEPILTLSNLKSFSYKLPQEEFIRVHRSFIVSLTHIDSIARNEIYIGKKIIPIGDSFKDDFYQIIEWNS</sequence>
<dbReference type="AlphaFoldDB" id="A0A8J2XPX1"/>
<evidence type="ECO:0000256" key="1">
    <source>
        <dbReference type="PROSITE-ProRule" id="PRU00169"/>
    </source>
</evidence>
<evidence type="ECO:0000259" key="3">
    <source>
        <dbReference type="PROSITE" id="PS50930"/>
    </source>
</evidence>
<keyword evidence="4" id="KW-0238">DNA-binding</keyword>
<organism evidence="4 5">
    <name type="scientific">Puia dinghuensis</name>
    <dbReference type="NCBI Taxonomy" id="1792502"/>
    <lineage>
        <taxon>Bacteria</taxon>
        <taxon>Pseudomonadati</taxon>
        <taxon>Bacteroidota</taxon>
        <taxon>Chitinophagia</taxon>
        <taxon>Chitinophagales</taxon>
        <taxon>Chitinophagaceae</taxon>
        <taxon>Puia</taxon>
    </lineage>
</organism>
<name>A0A8J2XPX1_9BACT</name>
<dbReference type="Proteomes" id="UP000607559">
    <property type="component" value="Unassembled WGS sequence"/>
</dbReference>
<dbReference type="InterPro" id="IPR001789">
    <property type="entry name" value="Sig_transdc_resp-reg_receiver"/>
</dbReference>
<comment type="caution">
    <text evidence="4">The sequence shown here is derived from an EMBL/GenBank/DDBJ whole genome shotgun (WGS) entry which is preliminary data.</text>
</comment>
<dbReference type="PROSITE" id="PS50110">
    <property type="entry name" value="RESPONSE_REGULATORY"/>
    <property type="match status" value="1"/>
</dbReference>
<reference evidence="4" key="1">
    <citation type="journal article" date="2014" name="Int. J. Syst. Evol. Microbiol.">
        <title>Complete genome sequence of Corynebacterium casei LMG S-19264T (=DSM 44701T), isolated from a smear-ripened cheese.</title>
        <authorList>
            <consortium name="US DOE Joint Genome Institute (JGI-PGF)"/>
            <person name="Walter F."/>
            <person name="Albersmeier A."/>
            <person name="Kalinowski J."/>
            <person name="Ruckert C."/>
        </authorList>
    </citation>
    <scope>NUCLEOTIDE SEQUENCE</scope>
    <source>
        <strain evidence="4">CGMCC 1.15448</strain>
    </source>
</reference>
<dbReference type="SUPFAM" id="SSF52172">
    <property type="entry name" value="CheY-like"/>
    <property type="match status" value="1"/>
</dbReference>
<proteinExistence type="predicted"/>
<evidence type="ECO:0000259" key="2">
    <source>
        <dbReference type="PROSITE" id="PS50110"/>
    </source>
</evidence>
<feature type="modified residue" description="4-aspartylphosphate" evidence="1">
    <location>
        <position position="69"/>
    </location>
</feature>
<dbReference type="Gene3D" id="3.40.50.2300">
    <property type="match status" value="1"/>
</dbReference>
<dbReference type="InterPro" id="IPR046947">
    <property type="entry name" value="LytR-like"/>
</dbReference>
<feature type="domain" description="HTH LytTR-type" evidence="3">
    <location>
        <begin position="148"/>
        <end position="220"/>
    </location>
</feature>
<reference evidence="4" key="2">
    <citation type="submission" date="2020-09" db="EMBL/GenBank/DDBJ databases">
        <authorList>
            <person name="Sun Q."/>
            <person name="Zhou Y."/>
        </authorList>
    </citation>
    <scope>NUCLEOTIDE SEQUENCE</scope>
    <source>
        <strain evidence="4">CGMCC 1.15448</strain>
    </source>
</reference>
<dbReference type="PROSITE" id="PS50930">
    <property type="entry name" value="HTH_LYTTR"/>
    <property type="match status" value="1"/>
</dbReference>
<protein>
    <submittedName>
        <fullName evidence="4">DNA-binding response regulator</fullName>
    </submittedName>
</protein>
<dbReference type="PANTHER" id="PTHR37299:SF1">
    <property type="entry name" value="STAGE 0 SPORULATION PROTEIN A HOMOLOG"/>
    <property type="match status" value="1"/>
</dbReference>
<dbReference type="InterPro" id="IPR007492">
    <property type="entry name" value="LytTR_DNA-bd_dom"/>
</dbReference>
<evidence type="ECO:0000313" key="4">
    <source>
        <dbReference type="EMBL" id="GGA89625.1"/>
    </source>
</evidence>